<dbReference type="EMBL" id="CAMXCT010003113">
    <property type="protein sequence ID" value="CAI4002540.1"/>
    <property type="molecule type" value="Genomic_DNA"/>
</dbReference>
<organism evidence="2">
    <name type="scientific">Cladocopium goreaui</name>
    <dbReference type="NCBI Taxonomy" id="2562237"/>
    <lineage>
        <taxon>Eukaryota</taxon>
        <taxon>Sar</taxon>
        <taxon>Alveolata</taxon>
        <taxon>Dinophyceae</taxon>
        <taxon>Suessiales</taxon>
        <taxon>Symbiodiniaceae</taxon>
        <taxon>Cladocopium</taxon>
    </lineage>
</organism>
<sequence length="215" mass="25491">MADCQPIGEKGTFKRDMLLAQRQQEMLEKQEADRAAYFQQMRDKQSKMLAAYEAGVGNELEKKMREDEERAKRYQAIAEEKEKLKMEMREKKMKEAKKASHEYIQMQLQERQIQKQQAREEELELLARLKAQDEALAQKEQAKVEAKRRALQVNAENLREQIRLKNEETPSRYARDQMNEVERKFNKTRLQKALTARQEVLRKAETESDKALSAR</sequence>
<dbReference type="AlphaFoldDB" id="A0A9P1D3E0"/>
<evidence type="ECO:0000313" key="3">
    <source>
        <dbReference type="EMBL" id="CAL1155915.1"/>
    </source>
</evidence>
<accession>A0A9P1D3E0</accession>
<protein>
    <recommendedName>
        <fullName evidence="5">Trichohyalin-plectin-homology domain-containing protein</fullName>
    </recommendedName>
</protein>
<evidence type="ECO:0000313" key="4">
    <source>
        <dbReference type="Proteomes" id="UP001152797"/>
    </source>
</evidence>
<reference evidence="3" key="2">
    <citation type="submission" date="2024-04" db="EMBL/GenBank/DDBJ databases">
        <authorList>
            <person name="Chen Y."/>
            <person name="Shah S."/>
            <person name="Dougan E. K."/>
            <person name="Thang M."/>
            <person name="Chan C."/>
        </authorList>
    </citation>
    <scope>NUCLEOTIDE SEQUENCE [LARGE SCALE GENOMIC DNA]</scope>
</reference>
<evidence type="ECO:0000256" key="1">
    <source>
        <dbReference type="SAM" id="Coils"/>
    </source>
</evidence>
<comment type="caution">
    <text evidence="2">The sequence shown here is derived from an EMBL/GenBank/DDBJ whole genome shotgun (WGS) entry which is preliminary data.</text>
</comment>
<dbReference type="EMBL" id="CAMXCT030003113">
    <property type="protein sequence ID" value="CAL4789852.1"/>
    <property type="molecule type" value="Genomic_DNA"/>
</dbReference>
<gene>
    <name evidence="2" type="ORF">C1SCF055_LOCUS28487</name>
</gene>
<dbReference type="Proteomes" id="UP001152797">
    <property type="component" value="Unassembled WGS sequence"/>
</dbReference>
<evidence type="ECO:0000313" key="2">
    <source>
        <dbReference type="EMBL" id="CAI4002540.1"/>
    </source>
</evidence>
<dbReference type="EMBL" id="CAMXCT020003113">
    <property type="protein sequence ID" value="CAL1155915.1"/>
    <property type="molecule type" value="Genomic_DNA"/>
</dbReference>
<evidence type="ECO:0008006" key="5">
    <source>
        <dbReference type="Google" id="ProtNLM"/>
    </source>
</evidence>
<keyword evidence="4" id="KW-1185">Reference proteome</keyword>
<keyword evidence="1" id="KW-0175">Coiled coil</keyword>
<feature type="coiled-coil region" evidence="1">
    <location>
        <begin position="20"/>
        <end position="168"/>
    </location>
</feature>
<proteinExistence type="predicted"/>
<name>A0A9P1D3E0_9DINO</name>
<reference evidence="2" key="1">
    <citation type="submission" date="2022-10" db="EMBL/GenBank/DDBJ databases">
        <authorList>
            <person name="Chen Y."/>
            <person name="Dougan E. K."/>
            <person name="Chan C."/>
            <person name="Rhodes N."/>
            <person name="Thang M."/>
        </authorList>
    </citation>
    <scope>NUCLEOTIDE SEQUENCE</scope>
</reference>